<dbReference type="RefSeq" id="WP_394459680.1">
    <property type="nucleotide sequence ID" value="NZ_JBIGHZ010000002.1"/>
</dbReference>
<feature type="compositionally biased region" description="Low complexity" evidence="1">
    <location>
        <begin position="114"/>
        <end position="130"/>
    </location>
</feature>
<reference evidence="2 3" key="1">
    <citation type="submission" date="2024-08" db="EMBL/GenBank/DDBJ databases">
        <authorList>
            <person name="Lu H."/>
        </authorList>
    </citation>
    <scope>NUCLEOTIDE SEQUENCE [LARGE SCALE GENOMIC DNA]</scope>
    <source>
        <strain evidence="2 3">BYS180W</strain>
    </source>
</reference>
<gene>
    <name evidence="2" type="ORF">ACG0Z6_06505</name>
</gene>
<sequence>MKSISQDLSDAEFNELDDLLEAAPAPLEPLNATMVDGYLCGVLVQPRVIGVDELLAPIFDFDGRPLPDDVDTAWLQRVQALVARRHAALNQSMVEQGWFFPLLPDLEAEDEPAAEAPTTDATDAVAPTEPLEGQAKSEGEAPRSIVTETLMPWVLGFYHACTVFPQLHDSTEDSVEMLLARLYRHLPAETEEERQVVATLDQDHPLKNVDEAIEDLVLNVVELLSATESQRYAVPQVRRDSPKLGRNDPCHCGSGKKFKNCHGAS</sequence>
<proteinExistence type="predicted"/>
<dbReference type="SUPFAM" id="SSF101327">
    <property type="entry name" value="YgfB-like"/>
    <property type="match status" value="1"/>
</dbReference>
<feature type="region of interest" description="Disordered" evidence="1">
    <location>
        <begin position="110"/>
        <end position="141"/>
    </location>
</feature>
<dbReference type="Pfam" id="PF03695">
    <property type="entry name" value="UPF0149"/>
    <property type="match status" value="1"/>
</dbReference>
<name>A0ABW7FUA3_9BURK</name>
<comment type="caution">
    <text evidence="2">The sequence shown here is derived from an EMBL/GenBank/DDBJ whole genome shotgun (WGS) entry which is preliminary data.</text>
</comment>
<dbReference type="InterPro" id="IPR004027">
    <property type="entry name" value="SEC_C_motif"/>
</dbReference>
<evidence type="ECO:0000313" key="3">
    <source>
        <dbReference type="Proteomes" id="UP001606099"/>
    </source>
</evidence>
<accession>A0ABW7FUA3</accession>
<evidence type="ECO:0000256" key="1">
    <source>
        <dbReference type="SAM" id="MobiDB-lite"/>
    </source>
</evidence>
<dbReference type="Pfam" id="PF02810">
    <property type="entry name" value="SEC-C"/>
    <property type="match status" value="1"/>
</dbReference>
<evidence type="ECO:0000313" key="2">
    <source>
        <dbReference type="EMBL" id="MFG6447897.1"/>
    </source>
</evidence>
<protein>
    <submittedName>
        <fullName evidence="2">UPF0149 family protein</fullName>
    </submittedName>
</protein>
<organism evidence="2 3">
    <name type="scientific">Roseateles rivi</name>
    <dbReference type="NCBI Taxonomy" id="3299028"/>
    <lineage>
        <taxon>Bacteria</taxon>
        <taxon>Pseudomonadati</taxon>
        <taxon>Pseudomonadota</taxon>
        <taxon>Betaproteobacteria</taxon>
        <taxon>Burkholderiales</taxon>
        <taxon>Sphaerotilaceae</taxon>
        <taxon>Roseateles</taxon>
    </lineage>
</organism>
<dbReference type="Proteomes" id="UP001606099">
    <property type="component" value="Unassembled WGS sequence"/>
</dbReference>
<dbReference type="InterPro" id="IPR036255">
    <property type="entry name" value="YgfB-like_sf"/>
</dbReference>
<keyword evidence="3" id="KW-1185">Reference proteome</keyword>
<dbReference type="Gene3D" id="1.20.120.740">
    <property type="entry name" value="YgfB uncharacterised protein family UPF0149, PF03695"/>
    <property type="match status" value="1"/>
</dbReference>
<dbReference type="Gene3D" id="3.10.450.50">
    <property type="match status" value="1"/>
</dbReference>
<dbReference type="InterPro" id="IPR011978">
    <property type="entry name" value="YgfB-like"/>
</dbReference>
<dbReference type="EMBL" id="JBIGHZ010000002">
    <property type="protein sequence ID" value="MFG6447897.1"/>
    <property type="molecule type" value="Genomic_DNA"/>
</dbReference>
<dbReference type="SUPFAM" id="SSF103642">
    <property type="entry name" value="Sec-C motif"/>
    <property type="match status" value="1"/>
</dbReference>